<sequence>MRFGEWLIEKAWIDEAILEEALEIQKTEKKRLGQILVSMDVISSVECAQLLSEFFDVPYFGPEHFDDIDMDVAWKLNELVAQRYSLIAVSESEDGGVVQVAMTDPLNVLTIDTISAKLNASLEVMIIAEEEIARAVDVIYHGKDLAERELRDIVELEVETGDYEEEEEEVQEAEASRAPVIRFVDLMLNQAVQTGASDIHVEPQETSMDIRMRVDGQLMKMVPPSRKMQAAVTTRLKILSQMDIAERRLPQDGRFKLRAGSKAVDVRVNSLPTIYGEKIVMRILDSSSIPNNIDGVGFEPKYLEIFKKILQQPHGIIVVTGPTGSGKSTTLYSALNYLKDPRKNITTVEDPVEYRLGGINQVQVRSDIGLTFASSLRAILRQDPDIVLLGEIRDRETMDIAMKAAMTGHLVLSTFHTNDAPSAISRFVFMGLEPYLLASTLNLVLAQRLVRRICDYCKRPVELDEAARNWLKLPEETIRNTTFYEGVGCPLCNDRGYAGRFPIFEFLVVDNTIRRQIIAKASELEVREAARSRGYGGLMDCGVQALLDGKTSVQELMSVVYTDEV</sequence>
<evidence type="ECO:0000256" key="4">
    <source>
        <dbReference type="SAM" id="Coils"/>
    </source>
</evidence>
<protein>
    <submittedName>
        <fullName evidence="6">Type II traffic warden ATPase</fullName>
    </submittedName>
</protein>
<accession>A0A1R7T5Y9</accession>
<dbReference type="EMBL" id="CP019646">
    <property type="protein sequence ID" value="AQQ72013.1"/>
    <property type="molecule type" value="Genomic_DNA"/>
</dbReference>
<evidence type="ECO:0000313" key="7">
    <source>
        <dbReference type="Proteomes" id="UP000188181"/>
    </source>
</evidence>
<dbReference type="STRING" id="1851148.SMSP2_02392"/>
<dbReference type="GO" id="GO:0016887">
    <property type="term" value="F:ATP hydrolysis activity"/>
    <property type="evidence" value="ECO:0007669"/>
    <property type="project" value="TreeGrafter"/>
</dbReference>
<dbReference type="InterPro" id="IPR037257">
    <property type="entry name" value="T2SS_E_N_sf"/>
</dbReference>
<keyword evidence="3" id="KW-0067">ATP-binding</keyword>
<dbReference type="InterPro" id="IPR027417">
    <property type="entry name" value="P-loop_NTPase"/>
</dbReference>
<dbReference type="SUPFAM" id="SSF160246">
    <property type="entry name" value="EspE N-terminal domain-like"/>
    <property type="match status" value="1"/>
</dbReference>
<evidence type="ECO:0000256" key="2">
    <source>
        <dbReference type="ARBA" id="ARBA00022741"/>
    </source>
</evidence>
<evidence type="ECO:0000313" key="6">
    <source>
        <dbReference type="EMBL" id="AQQ72013.1"/>
    </source>
</evidence>
<dbReference type="SUPFAM" id="SSF52540">
    <property type="entry name" value="P-loop containing nucleoside triphosphate hydrolases"/>
    <property type="match status" value="1"/>
</dbReference>
<dbReference type="GO" id="GO:0005524">
    <property type="term" value="F:ATP binding"/>
    <property type="evidence" value="ECO:0007669"/>
    <property type="project" value="UniProtKB-KW"/>
</dbReference>
<dbReference type="CDD" id="cd01129">
    <property type="entry name" value="PulE-GspE-like"/>
    <property type="match status" value="1"/>
</dbReference>
<dbReference type="Pfam" id="PF00437">
    <property type="entry name" value="T2SSE"/>
    <property type="match status" value="1"/>
</dbReference>
<dbReference type="PANTHER" id="PTHR30258:SF1">
    <property type="entry name" value="PROTEIN TRANSPORT PROTEIN HOFB HOMOLOG"/>
    <property type="match status" value="1"/>
</dbReference>
<keyword evidence="4" id="KW-0175">Coiled coil</keyword>
<dbReference type="Gene3D" id="3.40.50.300">
    <property type="entry name" value="P-loop containing nucleotide triphosphate hydrolases"/>
    <property type="match status" value="1"/>
</dbReference>
<dbReference type="AlphaFoldDB" id="A0A1R7T5Y9"/>
<dbReference type="PROSITE" id="PS00662">
    <property type="entry name" value="T2SP_E"/>
    <property type="match status" value="1"/>
</dbReference>
<dbReference type="InterPro" id="IPR007831">
    <property type="entry name" value="T2SS_GspE_N"/>
</dbReference>
<dbReference type="FunFam" id="3.30.450.90:FF:000001">
    <property type="entry name" value="Type II secretion system ATPase GspE"/>
    <property type="match status" value="1"/>
</dbReference>
<dbReference type="Pfam" id="PF05157">
    <property type="entry name" value="MshEN"/>
    <property type="match status" value="1"/>
</dbReference>
<dbReference type="Gene3D" id="3.30.450.90">
    <property type="match status" value="1"/>
</dbReference>
<name>A0A1R7T5Y9_9BACT</name>
<dbReference type="GO" id="GO:0005886">
    <property type="term" value="C:plasma membrane"/>
    <property type="evidence" value="ECO:0007669"/>
    <property type="project" value="TreeGrafter"/>
</dbReference>
<evidence type="ECO:0000259" key="5">
    <source>
        <dbReference type="PROSITE" id="PS00662"/>
    </source>
</evidence>
<dbReference type="Proteomes" id="UP000188181">
    <property type="component" value="Chromosome"/>
</dbReference>
<dbReference type="FunFam" id="3.40.50.300:FF:000398">
    <property type="entry name" value="Type IV pilus assembly ATPase PilB"/>
    <property type="match status" value="1"/>
</dbReference>
<dbReference type="PANTHER" id="PTHR30258">
    <property type="entry name" value="TYPE II SECRETION SYSTEM PROTEIN GSPE-RELATED"/>
    <property type="match status" value="1"/>
</dbReference>
<feature type="coiled-coil region" evidence="4">
    <location>
        <begin position="146"/>
        <end position="176"/>
    </location>
</feature>
<reference evidence="7" key="1">
    <citation type="submission" date="2017-02" db="EMBL/GenBank/DDBJ databases">
        <title>Comparative genomics and description of representatives of a novel lineage of planctomycetes thriving in anoxic sediments.</title>
        <authorList>
            <person name="Spring S."/>
            <person name="Bunk B."/>
            <person name="Sproer C."/>
        </authorList>
    </citation>
    <scope>NUCLEOTIDE SEQUENCE [LARGE SCALE GENOMIC DNA]</scope>
    <source>
        <strain evidence="7">SM-Chi-D1</strain>
    </source>
</reference>
<dbReference type="Gene3D" id="3.30.300.160">
    <property type="entry name" value="Type II secretion system, protein E, N-terminal domain"/>
    <property type="match status" value="1"/>
</dbReference>
<organism evidence="6 7">
    <name type="scientific">Limihaloglobus sulfuriphilus</name>
    <dbReference type="NCBI Taxonomy" id="1851148"/>
    <lineage>
        <taxon>Bacteria</taxon>
        <taxon>Pseudomonadati</taxon>
        <taxon>Planctomycetota</taxon>
        <taxon>Phycisphaerae</taxon>
        <taxon>Sedimentisphaerales</taxon>
        <taxon>Sedimentisphaeraceae</taxon>
        <taxon>Limihaloglobus</taxon>
    </lineage>
</organism>
<keyword evidence="7" id="KW-1185">Reference proteome</keyword>
<comment type="similarity">
    <text evidence="1">Belongs to the GSP E family.</text>
</comment>
<dbReference type="InterPro" id="IPR001482">
    <property type="entry name" value="T2SS/T4SS_dom"/>
</dbReference>
<feature type="domain" description="Bacterial type II secretion system protein E" evidence="5">
    <location>
        <begin position="380"/>
        <end position="394"/>
    </location>
</feature>
<evidence type="ECO:0000256" key="1">
    <source>
        <dbReference type="ARBA" id="ARBA00006611"/>
    </source>
</evidence>
<gene>
    <name evidence="6" type="primary">epsE_1</name>
    <name evidence="6" type="ORF">SMSP2_02392</name>
</gene>
<keyword evidence="2" id="KW-0547">Nucleotide-binding</keyword>
<proteinExistence type="inferred from homology"/>
<dbReference type="KEGG" id="pbas:SMSP2_02392"/>
<evidence type="ECO:0000256" key="3">
    <source>
        <dbReference type="ARBA" id="ARBA00022840"/>
    </source>
</evidence>